<dbReference type="WBParaSite" id="SVE_1996400.1">
    <property type="protein sequence ID" value="SVE_1996400.1"/>
    <property type="gene ID" value="SVE_1996400"/>
</dbReference>
<proteinExistence type="predicted"/>
<accession>A0A0K0G5E7</accession>
<feature type="transmembrane region" description="Helical" evidence="1">
    <location>
        <begin position="6"/>
        <end position="28"/>
    </location>
</feature>
<dbReference type="Proteomes" id="UP000035680">
    <property type="component" value="Unassembled WGS sequence"/>
</dbReference>
<evidence type="ECO:0000256" key="1">
    <source>
        <dbReference type="SAM" id="Phobius"/>
    </source>
</evidence>
<keyword evidence="2" id="KW-1185">Reference proteome</keyword>
<reference evidence="3" key="2">
    <citation type="submission" date="2015-08" db="UniProtKB">
        <authorList>
            <consortium name="WormBaseParasite"/>
        </authorList>
    </citation>
    <scope>IDENTIFICATION</scope>
</reference>
<evidence type="ECO:0000313" key="3">
    <source>
        <dbReference type="WBParaSite" id="SVE_1996400.1"/>
    </source>
</evidence>
<protein>
    <submittedName>
        <fullName evidence="3">Exported protein</fullName>
    </submittedName>
</protein>
<keyword evidence="1" id="KW-0472">Membrane</keyword>
<reference evidence="2" key="1">
    <citation type="submission" date="2014-07" db="EMBL/GenBank/DDBJ databases">
        <authorList>
            <person name="Martin A.A"/>
            <person name="De Silva N."/>
        </authorList>
    </citation>
    <scope>NUCLEOTIDE SEQUENCE</scope>
</reference>
<keyword evidence="1" id="KW-1133">Transmembrane helix</keyword>
<dbReference type="AlphaFoldDB" id="A0A0K0G5E7"/>
<name>A0A0K0G5E7_STRVS</name>
<keyword evidence="1" id="KW-0812">Transmembrane</keyword>
<sequence length="105" mass="12206">MFKIFYVSFLTIGVLGGSILLFLVLFFLSKKKERSDNMNRKSLVKIEKENYNVWIIEPEKKENSKSKNTVVNEKSSVTLKSVKIDKSRISNDKDGKKFDNNKIKK</sequence>
<evidence type="ECO:0000313" key="2">
    <source>
        <dbReference type="Proteomes" id="UP000035680"/>
    </source>
</evidence>
<organism evidence="2 3">
    <name type="scientific">Strongyloides venezuelensis</name>
    <name type="common">Threadworm</name>
    <dbReference type="NCBI Taxonomy" id="75913"/>
    <lineage>
        <taxon>Eukaryota</taxon>
        <taxon>Metazoa</taxon>
        <taxon>Ecdysozoa</taxon>
        <taxon>Nematoda</taxon>
        <taxon>Chromadorea</taxon>
        <taxon>Rhabditida</taxon>
        <taxon>Tylenchina</taxon>
        <taxon>Panagrolaimomorpha</taxon>
        <taxon>Strongyloidoidea</taxon>
        <taxon>Strongyloididae</taxon>
        <taxon>Strongyloides</taxon>
    </lineage>
</organism>